<dbReference type="RefSeq" id="WP_161721807.1">
    <property type="nucleotide sequence ID" value="NZ_JAAAXI010000002.1"/>
</dbReference>
<comment type="caution">
    <text evidence="2">The sequence shown here is derived from an EMBL/GenBank/DDBJ whole genome shotgun (WGS) entry which is preliminary data.</text>
</comment>
<keyword evidence="3" id="KW-1185">Reference proteome</keyword>
<protein>
    <submittedName>
        <fullName evidence="2">Uncharacterized protein</fullName>
    </submittedName>
</protein>
<sequence length="81" mass="8919">MTKALRRSGKAPSAQEDPLATDGDALHDLPMTQAETARYVAEFSAELSYLARRAKLDLLAYLLDMARLEAIRAVQDDEKGP</sequence>
<evidence type="ECO:0000313" key="2">
    <source>
        <dbReference type="EMBL" id="NBJ23219.1"/>
    </source>
</evidence>
<reference evidence="2 3" key="1">
    <citation type="submission" date="2020-01" db="EMBL/GenBank/DDBJ databases">
        <title>Microvirga sp. nov., an arsenate reduction bacterium isolated from Tibet hotspring sediments.</title>
        <authorList>
            <person name="Yuan C.-G."/>
        </authorList>
    </citation>
    <scope>NUCLEOTIDE SEQUENCE [LARGE SCALE GENOMIC DNA]</scope>
    <source>
        <strain evidence="2 3">SYSU G3D203</strain>
    </source>
</reference>
<accession>A0ABW9YSW3</accession>
<dbReference type="EMBL" id="JAAAXJ010000001">
    <property type="protein sequence ID" value="NBJ23219.1"/>
    <property type="molecule type" value="Genomic_DNA"/>
</dbReference>
<gene>
    <name evidence="2" type="ORF">GR303_02440</name>
</gene>
<evidence type="ECO:0000256" key="1">
    <source>
        <dbReference type="SAM" id="MobiDB-lite"/>
    </source>
</evidence>
<dbReference type="Proteomes" id="UP000818323">
    <property type="component" value="Unassembled WGS sequence"/>
</dbReference>
<organism evidence="2 3">
    <name type="scientific">Microvirga arsenatis</name>
    <dbReference type="NCBI Taxonomy" id="2692265"/>
    <lineage>
        <taxon>Bacteria</taxon>
        <taxon>Pseudomonadati</taxon>
        <taxon>Pseudomonadota</taxon>
        <taxon>Alphaproteobacteria</taxon>
        <taxon>Hyphomicrobiales</taxon>
        <taxon>Methylobacteriaceae</taxon>
        <taxon>Microvirga</taxon>
    </lineage>
</organism>
<name>A0ABW9YSW3_9HYPH</name>
<proteinExistence type="predicted"/>
<feature type="region of interest" description="Disordered" evidence="1">
    <location>
        <begin position="1"/>
        <end position="26"/>
    </location>
</feature>
<evidence type="ECO:0000313" key="3">
    <source>
        <dbReference type="Proteomes" id="UP000818323"/>
    </source>
</evidence>